<dbReference type="GO" id="GO:0016652">
    <property type="term" value="F:oxidoreductase activity, acting on NAD(P)H as acceptor"/>
    <property type="evidence" value="ECO:0007669"/>
    <property type="project" value="InterPro"/>
</dbReference>
<dbReference type="Proteomes" id="UP000246740">
    <property type="component" value="Unassembled WGS sequence"/>
</dbReference>
<dbReference type="Gene3D" id="3.20.20.100">
    <property type="entry name" value="NADP-dependent oxidoreductase domain"/>
    <property type="match status" value="1"/>
</dbReference>
<dbReference type="STRING" id="1882483.A0A317XI12"/>
<accession>A0A317XI12</accession>
<feature type="binding site" evidence="5">
    <location>
        <position position="113"/>
    </location>
    <ligand>
        <name>substrate</name>
    </ligand>
</feature>
<keyword evidence="3" id="KW-0560">Oxidoreductase</keyword>
<dbReference type="EMBL" id="KZ819201">
    <property type="protein sequence ID" value="PWY97914.1"/>
    <property type="molecule type" value="Genomic_DNA"/>
</dbReference>
<evidence type="ECO:0000256" key="5">
    <source>
        <dbReference type="PIRSR" id="PIRSR000097-2"/>
    </source>
</evidence>
<feature type="active site" description="Proton donor" evidence="4">
    <location>
        <position position="51"/>
    </location>
</feature>
<evidence type="ECO:0000256" key="1">
    <source>
        <dbReference type="ARBA" id="ARBA00007905"/>
    </source>
</evidence>
<dbReference type="PIRSF" id="PIRSF000097">
    <property type="entry name" value="AKR"/>
    <property type="match status" value="1"/>
</dbReference>
<sequence length="304" mass="33482">MPIPTVRLLSGLEVPRLAFGTGTALYQSDATGQVVMALQTGFTFVDGAEVYANEESAGAAISQFLSSNSANLKRDQLTVLTKVGKDGMKDLQAAVREEMRKLNVDYLDAYLLHFPPRGKDGLPSNVDAWRQLENIKDQGLVKSIGVSNWLASDIQEVIDAGAKHSIEINQIEFHPYCYAHPEYQKLMALQKKHGIVTMTYSALAPFYKNALPEDGPLYKALSEIAAVNAKRTTASVLLRWASQRSEGIVTTTTSKQSRAREYLDQLDSDNDKHLALSESELQAIDNAGAQHGVEKFYMTPFLTP</sequence>
<evidence type="ECO:0000313" key="8">
    <source>
        <dbReference type="EMBL" id="PWY97914.1"/>
    </source>
</evidence>
<evidence type="ECO:0000256" key="2">
    <source>
        <dbReference type="ARBA" id="ARBA00022857"/>
    </source>
</evidence>
<dbReference type="InterPro" id="IPR044494">
    <property type="entry name" value="AKR3C2/3"/>
</dbReference>
<dbReference type="GO" id="GO:0016616">
    <property type="term" value="F:oxidoreductase activity, acting on the CH-OH group of donors, NAD or NADP as acceptor"/>
    <property type="evidence" value="ECO:0007669"/>
    <property type="project" value="UniProtKB-ARBA"/>
</dbReference>
<dbReference type="PANTHER" id="PTHR43827:SF3">
    <property type="entry name" value="NADP-DEPENDENT OXIDOREDUCTASE DOMAIN-CONTAINING PROTEIN"/>
    <property type="match status" value="1"/>
</dbReference>
<feature type="site" description="Lowers pKa of active site Tyr" evidence="6">
    <location>
        <position position="82"/>
    </location>
</feature>
<proteinExistence type="inferred from homology"/>
<dbReference type="PRINTS" id="PR00069">
    <property type="entry name" value="ALDKETRDTASE"/>
</dbReference>
<evidence type="ECO:0000259" key="7">
    <source>
        <dbReference type="Pfam" id="PF00248"/>
    </source>
</evidence>
<keyword evidence="2" id="KW-0521">NADP</keyword>
<evidence type="ECO:0000313" key="9">
    <source>
        <dbReference type="Proteomes" id="UP000246740"/>
    </source>
</evidence>
<organism evidence="8 9">
    <name type="scientific">Testicularia cyperi</name>
    <dbReference type="NCBI Taxonomy" id="1882483"/>
    <lineage>
        <taxon>Eukaryota</taxon>
        <taxon>Fungi</taxon>
        <taxon>Dikarya</taxon>
        <taxon>Basidiomycota</taxon>
        <taxon>Ustilaginomycotina</taxon>
        <taxon>Ustilaginomycetes</taxon>
        <taxon>Ustilaginales</taxon>
        <taxon>Anthracoideaceae</taxon>
        <taxon>Testicularia</taxon>
    </lineage>
</organism>
<dbReference type="InterPro" id="IPR036812">
    <property type="entry name" value="NAD(P)_OxRdtase_dom_sf"/>
</dbReference>
<dbReference type="InterPro" id="IPR020471">
    <property type="entry name" value="AKR"/>
</dbReference>
<comment type="similarity">
    <text evidence="1">Belongs to the aldo/keto reductase family.</text>
</comment>
<keyword evidence="9" id="KW-1185">Reference proteome</keyword>
<reference evidence="8 9" key="1">
    <citation type="journal article" date="2018" name="Mol. Biol. Evol.">
        <title>Broad Genomic Sampling Reveals a Smut Pathogenic Ancestry of the Fungal Clade Ustilaginomycotina.</title>
        <authorList>
            <person name="Kijpornyongpan T."/>
            <person name="Mondo S.J."/>
            <person name="Barry K."/>
            <person name="Sandor L."/>
            <person name="Lee J."/>
            <person name="Lipzen A."/>
            <person name="Pangilinan J."/>
            <person name="LaButti K."/>
            <person name="Hainaut M."/>
            <person name="Henrissat B."/>
            <person name="Grigoriev I.V."/>
            <person name="Spatafora J.W."/>
            <person name="Aime M.C."/>
        </authorList>
    </citation>
    <scope>NUCLEOTIDE SEQUENCE [LARGE SCALE GENOMIC DNA]</scope>
    <source>
        <strain evidence="8 9">MCA 3645</strain>
    </source>
</reference>
<dbReference type="OrthoDB" id="416253at2759"/>
<evidence type="ECO:0000256" key="3">
    <source>
        <dbReference type="ARBA" id="ARBA00023002"/>
    </source>
</evidence>
<evidence type="ECO:0000256" key="4">
    <source>
        <dbReference type="PIRSR" id="PIRSR000097-1"/>
    </source>
</evidence>
<dbReference type="InParanoid" id="A0A317XI12"/>
<gene>
    <name evidence="8" type="ORF">BCV70DRAFT_202405</name>
</gene>
<dbReference type="PANTHER" id="PTHR43827">
    <property type="entry name" value="2,5-DIKETO-D-GLUCONIC ACID REDUCTASE"/>
    <property type="match status" value="1"/>
</dbReference>
<dbReference type="SUPFAM" id="SSF51430">
    <property type="entry name" value="NAD(P)-linked oxidoreductase"/>
    <property type="match status" value="1"/>
</dbReference>
<dbReference type="AlphaFoldDB" id="A0A317XI12"/>
<dbReference type="InterPro" id="IPR023210">
    <property type="entry name" value="NADP_OxRdtase_dom"/>
</dbReference>
<dbReference type="CDD" id="cd19120">
    <property type="entry name" value="AKR_AKR3C2-3"/>
    <property type="match status" value="1"/>
</dbReference>
<dbReference type="Pfam" id="PF00248">
    <property type="entry name" value="Aldo_ket_red"/>
    <property type="match status" value="1"/>
</dbReference>
<feature type="domain" description="NADP-dependent oxidoreductase" evidence="7">
    <location>
        <begin position="23"/>
        <end position="266"/>
    </location>
</feature>
<protein>
    <submittedName>
        <fullName evidence="8">Aldo/keto reductase</fullName>
    </submittedName>
</protein>
<name>A0A317XI12_9BASI</name>
<evidence type="ECO:0000256" key="6">
    <source>
        <dbReference type="PIRSR" id="PIRSR000097-3"/>
    </source>
</evidence>